<comment type="caution">
    <text evidence="1">The sequence shown here is derived from an EMBL/GenBank/DDBJ whole genome shotgun (WGS) entry which is preliminary data.</text>
</comment>
<protein>
    <submittedName>
        <fullName evidence="1">NTP pyrophosphatase (Non-canonical NTP hydrolase)</fullName>
    </submittedName>
</protein>
<proteinExistence type="predicted"/>
<dbReference type="PIRSF" id="PIRSF029826">
    <property type="entry name" value="UCP029826_pph"/>
    <property type="match status" value="1"/>
</dbReference>
<dbReference type="InterPro" id="IPR052555">
    <property type="entry name" value="dCTP_Pyrophosphatase"/>
</dbReference>
<keyword evidence="1" id="KW-0378">Hydrolase</keyword>
<evidence type="ECO:0000313" key="2">
    <source>
        <dbReference type="Proteomes" id="UP000557717"/>
    </source>
</evidence>
<keyword evidence="2" id="KW-1185">Reference proteome</keyword>
<dbReference type="RefSeq" id="WP_184019212.1">
    <property type="nucleotide sequence ID" value="NZ_JACHFD010000011.1"/>
</dbReference>
<name>A0A840V9P5_9BACT</name>
<dbReference type="InterPro" id="IPR025984">
    <property type="entry name" value="DCTPP"/>
</dbReference>
<organism evidence="1 2">
    <name type="scientific">Haloferula luteola</name>
    <dbReference type="NCBI Taxonomy" id="595692"/>
    <lineage>
        <taxon>Bacteria</taxon>
        <taxon>Pseudomonadati</taxon>
        <taxon>Verrucomicrobiota</taxon>
        <taxon>Verrucomicrobiia</taxon>
        <taxon>Verrucomicrobiales</taxon>
        <taxon>Verrucomicrobiaceae</taxon>
        <taxon>Haloferula</taxon>
    </lineage>
</organism>
<dbReference type="Pfam" id="PF12643">
    <property type="entry name" value="MazG-like"/>
    <property type="match status" value="1"/>
</dbReference>
<gene>
    <name evidence="1" type="ORF">HNR46_002547</name>
</gene>
<dbReference type="CDD" id="cd11537">
    <property type="entry name" value="NTP-PPase_RS21-C6_like"/>
    <property type="match status" value="1"/>
</dbReference>
<dbReference type="GO" id="GO:0009143">
    <property type="term" value="P:nucleoside triphosphate catabolic process"/>
    <property type="evidence" value="ECO:0007669"/>
    <property type="project" value="InterPro"/>
</dbReference>
<evidence type="ECO:0000313" key="1">
    <source>
        <dbReference type="EMBL" id="MBB5352304.1"/>
    </source>
</evidence>
<dbReference type="AlphaFoldDB" id="A0A840V9P5"/>
<dbReference type="EMBL" id="JACHFD010000011">
    <property type="protein sequence ID" value="MBB5352304.1"/>
    <property type="molecule type" value="Genomic_DNA"/>
</dbReference>
<dbReference type="PANTHER" id="PTHR46523">
    <property type="entry name" value="DCTP PYROPHOSPHATASE 1"/>
    <property type="match status" value="1"/>
</dbReference>
<accession>A0A840V9P5</accession>
<dbReference type="PANTHER" id="PTHR46523:SF1">
    <property type="entry name" value="DCTP PYROPHOSPHATASE 1"/>
    <property type="match status" value="1"/>
</dbReference>
<dbReference type="Gene3D" id="1.10.287.1080">
    <property type="entry name" value="MazG-like"/>
    <property type="match status" value="1"/>
</dbReference>
<reference evidence="1 2" key="1">
    <citation type="submission" date="2020-08" db="EMBL/GenBank/DDBJ databases">
        <title>Genomic Encyclopedia of Type Strains, Phase IV (KMG-IV): sequencing the most valuable type-strain genomes for metagenomic binning, comparative biology and taxonomic classification.</title>
        <authorList>
            <person name="Goeker M."/>
        </authorList>
    </citation>
    <scope>NUCLEOTIDE SEQUENCE [LARGE SCALE GENOMIC DNA]</scope>
    <source>
        <strain evidence="1 2">YC6886</strain>
    </source>
</reference>
<dbReference type="SUPFAM" id="SSF101386">
    <property type="entry name" value="all-alpha NTP pyrophosphatases"/>
    <property type="match status" value="1"/>
</dbReference>
<dbReference type="GO" id="GO:0047429">
    <property type="term" value="F:nucleoside triphosphate diphosphatase activity"/>
    <property type="evidence" value="ECO:0007669"/>
    <property type="project" value="InterPro"/>
</dbReference>
<dbReference type="Proteomes" id="UP000557717">
    <property type="component" value="Unassembled WGS sequence"/>
</dbReference>
<sequence>MSDSIQQLSRRIRTFSAARDWDVYHNAKDMAVAIAAEAGELLQHFVWQQSEQIEERVNARKSEITSEMADVGILLFEMADRLGIDLGAAMEQKIDLNEQRYPVEKSKGNNLKYNQLS</sequence>